<keyword evidence="3" id="KW-1185">Reference proteome</keyword>
<accession>A0A226CX12</accession>
<name>A0A226CX12_FOLCA</name>
<dbReference type="InterPro" id="IPR036056">
    <property type="entry name" value="Fibrinogen-like_C"/>
</dbReference>
<dbReference type="SMART" id="SM00186">
    <property type="entry name" value="FBG"/>
    <property type="match status" value="1"/>
</dbReference>
<dbReference type="InterPro" id="IPR014716">
    <property type="entry name" value="Fibrinogen_a/b/g_C_1"/>
</dbReference>
<gene>
    <name evidence="2" type="ORF">Fcan01_27379</name>
</gene>
<dbReference type="AlphaFoldDB" id="A0A226CX12"/>
<dbReference type="OMA" id="FAAYQKY"/>
<dbReference type="InterPro" id="IPR050373">
    <property type="entry name" value="Fibrinogen_C-term_domain"/>
</dbReference>
<evidence type="ECO:0000259" key="1">
    <source>
        <dbReference type="PROSITE" id="PS51406"/>
    </source>
</evidence>
<organism evidence="2 3">
    <name type="scientific">Folsomia candida</name>
    <name type="common">Springtail</name>
    <dbReference type="NCBI Taxonomy" id="158441"/>
    <lineage>
        <taxon>Eukaryota</taxon>
        <taxon>Metazoa</taxon>
        <taxon>Ecdysozoa</taxon>
        <taxon>Arthropoda</taxon>
        <taxon>Hexapoda</taxon>
        <taxon>Collembola</taxon>
        <taxon>Entomobryomorpha</taxon>
        <taxon>Isotomoidea</taxon>
        <taxon>Isotomidae</taxon>
        <taxon>Proisotominae</taxon>
        <taxon>Folsomia</taxon>
    </lineage>
</organism>
<dbReference type="SUPFAM" id="SSF56496">
    <property type="entry name" value="Fibrinogen C-terminal domain-like"/>
    <property type="match status" value="1"/>
</dbReference>
<dbReference type="GO" id="GO:0005615">
    <property type="term" value="C:extracellular space"/>
    <property type="evidence" value="ECO:0007669"/>
    <property type="project" value="TreeGrafter"/>
</dbReference>
<reference evidence="2 3" key="1">
    <citation type="submission" date="2015-12" db="EMBL/GenBank/DDBJ databases">
        <title>The genome of Folsomia candida.</title>
        <authorList>
            <person name="Faddeeva A."/>
            <person name="Derks M.F."/>
            <person name="Anvar Y."/>
            <person name="Smit S."/>
            <person name="Van Straalen N."/>
            <person name="Roelofs D."/>
        </authorList>
    </citation>
    <scope>NUCLEOTIDE SEQUENCE [LARGE SCALE GENOMIC DNA]</scope>
    <source>
        <strain evidence="2 3">VU population</strain>
        <tissue evidence="2">Whole body</tissue>
    </source>
</reference>
<dbReference type="OrthoDB" id="6145874at2759"/>
<sequence>MKGVGSYRSNVSEFTFANTGCEEGESIGLGKVEMNLCEDGLNRTNSTFLKKTLICDKGWIMIQQKSAPYSGPHETSFDRDFNEYATGFGLPLSGGDFWIGLTTIHQLTETGYTHLRIDFKYFEEMTDYAMYNEFKVGGAEDKYNLTVKGYNGTAGDFFIQNSGKKFTTRDSDNDEYSSGNCATEYRSGWWYGNCSESLSDPMSYRAAGPYHGINWVAWKGPGHWLRKVEMKIRKPPIII</sequence>
<dbReference type="PANTHER" id="PTHR19143">
    <property type="entry name" value="FIBRINOGEN/TENASCIN/ANGIOPOEITIN"/>
    <property type="match status" value="1"/>
</dbReference>
<proteinExistence type="predicted"/>
<dbReference type="Pfam" id="PF00147">
    <property type="entry name" value="Fibrinogen_C"/>
    <property type="match status" value="1"/>
</dbReference>
<comment type="caution">
    <text evidence="2">The sequence shown here is derived from an EMBL/GenBank/DDBJ whole genome shotgun (WGS) entry which is preliminary data.</text>
</comment>
<protein>
    <submittedName>
        <fullName evidence="2">Fibrinogen-like protein 1</fullName>
    </submittedName>
</protein>
<evidence type="ECO:0000313" key="3">
    <source>
        <dbReference type="Proteomes" id="UP000198287"/>
    </source>
</evidence>
<dbReference type="Gene3D" id="3.90.215.10">
    <property type="entry name" value="Gamma Fibrinogen, chain A, domain 1"/>
    <property type="match status" value="1"/>
</dbReference>
<evidence type="ECO:0000313" key="2">
    <source>
        <dbReference type="EMBL" id="OXA37885.1"/>
    </source>
</evidence>
<dbReference type="PROSITE" id="PS51406">
    <property type="entry name" value="FIBRINOGEN_C_2"/>
    <property type="match status" value="1"/>
</dbReference>
<dbReference type="Proteomes" id="UP000198287">
    <property type="component" value="Unassembled WGS sequence"/>
</dbReference>
<dbReference type="STRING" id="158441.A0A226CX12"/>
<dbReference type="InterPro" id="IPR002181">
    <property type="entry name" value="Fibrinogen_a/b/g_C_dom"/>
</dbReference>
<feature type="domain" description="Fibrinogen C-terminal" evidence="1">
    <location>
        <begin position="28"/>
        <end position="236"/>
    </location>
</feature>
<dbReference type="EMBL" id="LNIX01000051">
    <property type="protein sequence ID" value="OXA37885.1"/>
    <property type="molecule type" value="Genomic_DNA"/>
</dbReference>